<name>A0A165IHW0_9APHY</name>
<sequence>MSTAASEAIALLEESFPINYTIIAGAALIFFDHVIAFGHEVQLFWGERSFSACLFFANRMLALVYASISVWNVMNFYTLYGKHPVGRFGFHTHWGNLKYDYHITSIRRDRWRPTTCYAPRIDDGFQCGRRFLH</sequence>
<evidence type="ECO:0000313" key="3">
    <source>
        <dbReference type="EMBL" id="KZT13097.1"/>
    </source>
</evidence>
<evidence type="ECO:0000259" key="2">
    <source>
        <dbReference type="Pfam" id="PF20151"/>
    </source>
</evidence>
<reference evidence="3 4" key="1">
    <citation type="journal article" date="2016" name="Mol. Biol. Evol.">
        <title>Comparative Genomics of Early-Diverging Mushroom-Forming Fungi Provides Insights into the Origins of Lignocellulose Decay Capabilities.</title>
        <authorList>
            <person name="Nagy L.G."/>
            <person name="Riley R."/>
            <person name="Tritt A."/>
            <person name="Adam C."/>
            <person name="Daum C."/>
            <person name="Floudas D."/>
            <person name="Sun H."/>
            <person name="Yadav J.S."/>
            <person name="Pangilinan J."/>
            <person name="Larsson K.H."/>
            <person name="Matsuura K."/>
            <person name="Barry K."/>
            <person name="Labutti K."/>
            <person name="Kuo R."/>
            <person name="Ohm R.A."/>
            <person name="Bhattacharya S.S."/>
            <person name="Shirouzu T."/>
            <person name="Yoshinaga Y."/>
            <person name="Martin F.M."/>
            <person name="Grigoriev I.V."/>
            <person name="Hibbett D.S."/>
        </authorList>
    </citation>
    <scope>NUCLEOTIDE SEQUENCE [LARGE SCALE GENOMIC DNA]</scope>
    <source>
        <strain evidence="3 4">93-53</strain>
    </source>
</reference>
<feature type="transmembrane region" description="Helical" evidence="1">
    <location>
        <begin position="20"/>
        <end position="38"/>
    </location>
</feature>
<dbReference type="RefSeq" id="XP_040770607.1">
    <property type="nucleotide sequence ID" value="XM_040901870.1"/>
</dbReference>
<evidence type="ECO:0000256" key="1">
    <source>
        <dbReference type="SAM" id="Phobius"/>
    </source>
</evidence>
<keyword evidence="1" id="KW-1133">Transmembrane helix</keyword>
<organism evidence="3 4">
    <name type="scientific">Laetiporus sulphureus 93-53</name>
    <dbReference type="NCBI Taxonomy" id="1314785"/>
    <lineage>
        <taxon>Eukaryota</taxon>
        <taxon>Fungi</taxon>
        <taxon>Dikarya</taxon>
        <taxon>Basidiomycota</taxon>
        <taxon>Agaricomycotina</taxon>
        <taxon>Agaricomycetes</taxon>
        <taxon>Polyporales</taxon>
        <taxon>Laetiporus</taxon>
    </lineage>
</organism>
<keyword evidence="4" id="KW-1185">Reference proteome</keyword>
<keyword evidence="1" id="KW-0812">Transmembrane</keyword>
<feature type="transmembrane region" description="Helical" evidence="1">
    <location>
        <begin position="50"/>
        <end position="74"/>
    </location>
</feature>
<dbReference type="GeneID" id="63818901"/>
<dbReference type="InterPro" id="IPR045340">
    <property type="entry name" value="DUF6533"/>
</dbReference>
<gene>
    <name evidence="3" type="ORF">LAESUDRAFT_29532</name>
</gene>
<accession>A0A165IHW0</accession>
<dbReference type="Proteomes" id="UP000076871">
    <property type="component" value="Unassembled WGS sequence"/>
</dbReference>
<keyword evidence="1" id="KW-0472">Membrane</keyword>
<protein>
    <recommendedName>
        <fullName evidence="2">DUF6533 domain-containing protein</fullName>
    </recommendedName>
</protein>
<dbReference type="EMBL" id="KV427605">
    <property type="protein sequence ID" value="KZT13097.1"/>
    <property type="molecule type" value="Genomic_DNA"/>
</dbReference>
<dbReference type="OrthoDB" id="2745134at2759"/>
<dbReference type="InParanoid" id="A0A165IHW0"/>
<dbReference type="Pfam" id="PF20151">
    <property type="entry name" value="DUF6533"/>
    <property type="match status" value="1"/>
</dbReference>
<proteinExistence type="predicted"/>
<feature type="domain" description="DUF6533" evidence="2">
    <location>
        <begin position="20"/>
        <end position="64"/>
    </location>
</feature>
<dbReference type="AlphaFoldDB" id="A0A165IHW0"/>
<evidence type="ECO:0000313" key="4">
    <source>
        <dbReference type="Proteomes" id="UP000076871"/>
    </source>
</evidence>